<proteinExistence type="predicted"/>
<evidence type="ECO:0000256" key="2">
    <source>
        <dbReference type="SAM" id="MobiDB-lite"/>
    </source>
</evidence>
<name>A0A6A0A661_HAELA</name>
<gene>
    <name evidence="3" type="ORF">HaLaN_26411</name>
</gene>
<keyword evidence="1" id="KW-0175">Coiled coil</keyword>
<dbReference type="AlphaFoldDB" id="A0A6A0A661"/>
<evidence type="ECO:0000313" key="4">
    <source>
        <dbReference type="Proteomes" id="UP000485058"/>
    </source>
</evidence>
<comment type="caution">
    <text evidence="3">The sequence shown here is derived from an EMBL/GenBank/DDBJ whole genome shotgun (WGS) entry which is preliminary data.</text>
</comment>
<dbReference type="Proteomes" id="UP000485058">
    <property type="component" value="Unassembled WGS sequence"/>
</dbReference>
<feature type="compositionally biased region" description="Low complexity" evidence="2">
    <location>
        <begin position="23"/>
        <end position="34"/>
    </location>
</feature>
<evidence type="ECO:0000313" key="3">
    <source>
        <dbReference type="EMBL" id="GFH28002.1"/>
    </source>
</evidence>
<feature type="region of interest" description="Disordered" evidence="2">
    <location>
        <begin position="18"/>
        <end position="40"/>
    </location>
</feature>
<feature type="coiled-coil region" evidence="1">
    <location>
        <begin position="138"/>
        <end position="179"/>
    </location>
</feature>
<keyword evidence="4" id="KW-1185">Reference proteome</keyword>
<feature type="region of interest" description="Disordered" evidence="2">
    <location>
        <begin position="72"/>
        <end position="135"/>
    </location>
</feature>
<protein>
    <submittedName>
        <fullName evidence="3">Uncharacterized protein</fullName>
    </submittedName>
</protein>
<accession>A0A6A0A661</accession>
<reference evidence="3 4" key="1">
    <citation type="submission" date="2020-02" db="EMBL/GenBank/DDBJ databases">
        <title>Draft genome sequence of Haematococcus lacustris strain NIES-144.</title>
        <authorList>
            <person name="Morimoto D."/>
            <person name="Nakagawa S."/>
            <person name="Yoshida T."/>
            <person name="Sawayama S."/>
        </authorList>
    </citation>
    <scope>NUCLEOTIDE SEQUENCE [LARGE SCALE GENOMIC DNA]</scope>
    <source>
        <strain evidence="3 4">NIES-144</strain>
    </source>
</reference>
<sequence>MAEKLTELGNLELKLRSAERAASEGAGAASGRQEQLARRCRKLEATTQQLEHRLRAKEQEVESLRLRASAALSSKGGSVQPAAASRHAGHGCSTGHAGGEEGGDQGNTQGQGAVTASHGPHGRSAPAVSNNTTSTADLRSLKRQLSDSKALVATLTEEKAALTGKLEELQHDFRRLVARCESMGLGLAPTDAASLQPQAVTTSGIEGVGSMAGGSAWWASAASGLRPELDEGELQHYMQTELKVVQDRCRQHMRGSSAKASCGAGDSVAELDPAQEVTQLQKVLKDQDLVSDALRGGSRLRHRR</sequence>
<dbReference type="EMBL" id="BLLF01003704">
    <property type="protein sequence ID" value="GFH28002.1"/>
    <property type="molecule type" value="Genomic_DNA"/>
</dbReference>
<organism evidence="3 4">
    <name type="scientific">Haematococcus lacustris</name>
    <name type="common">Green alga</name>
    <name type="synonym">Haematococcus pluvialis</name>
    <dbReference type="NCBI Taxonomy" id="44745"/>
    <lineage>
        <taxon>Eukaryota</taxon>
        <taxon>Viridiplantae</taxon>
        <taxon>Chlorophyta</taxon>
        <taxon>core chlorophytes</taxon>
        <taxon>Chlorophyceae</taxon>
        <taxon>CS clade</taxon>
        <taxon>Chlamydomonadales</taxon>
        <taxon>Haematococcaceae</taxon>
        <taxon>Haematococcus</taxon>
    </lineage>
</organism>
<evidence type="ECO:0000256" key="1">
    <source>
        <dbReference type="SAM" id="Coils"/>
    </source>
</evidence>